<gene>
    <name evidence="1" type="ORF">B1A_14153</name>
</gene>
<dbReference type="InterPro" id="IPR003423">
    <property type="entry name" value="OMP_efflux"/>
</dbReference>
<protein>
    <submittedName>
        <fullName evidence="1">RND efflux system, outer membrane lipoprotein, NodT family</fullName>
    </submittedName>
</protein>
<keyword evidence="1" id="KW-0449">Lipoprotein</keyword>
<feature type="non-terminal residue" evidence="1">
    <location>
        <position position="1"/>
    </location>
</feature>
<dbReference type="PANTHER" id="PTHR30203">
    <property type="entry name" value="OUTER MEMBRANE CATION EFFLUX PROTEIN"/>
    <property type="match status" value="1"/>
</dbReference>
<evidence type="ECO:0000313" key="1">
    <source>
        <dbReference type="EMBL" id="EQD48173.1"/>
    </source>
</evidence>
<dbReference type="InterPro" id="IPR010131">
    <property type="entry name" value="MdtP/NodT-like"/>
</dbReference>
<reference evidence="1" key="1">
    <citation type="submission" date="2013-08" db="EMBL/GenBank/DDBJ databases">
        <authorList>
            <person name="Mendez C."/>
            <person name="Richter M."/>
            <person name="Ferrer M."/>
            <person name="Sanchez J."/>
        </authorList>
    </citation>
    <scope>NUCLEOTIDE SEQUENCE</scope>
</reference>
<dbReference type="GO" id="GO:0015562">
    <property type="term" value="F:efflux transmembrane transporter activity"/>
    <property type="evidence" value="ECO:0007669"/>
    <property type="project" value="InterPro"/>
</dbReference>
<dbReference type="SUPFAM" id="SSF56954">
    <property type="entry name" value="Outer membrane efflux proteins (OEP)"/>
    <property type="match status" value="1"/>
</dbReference>
<reference evidence="1" key="2">
    <citation type="journal article" date="2014" name="ISME J.">
        <title>Microbial stratification in low pH oxic and suboxic macroscopic growths along an acid mine drainage.</title>
        <authorList>
            <person name="Mendez-Garcia C."/>
            <person name="Mesa V."/>
            <person name="Sprenger R.R."/>
            <person name="Richter M."/>
            <person name="Diez M.S."/>
            <person name="Solano J."/>
            <person name="Bargiela R."/>
            <person name="Golyshina O.V."/>
            <person name="Manteca A."/>
            <person name="Ramos J.L."/>
            <person name="Gallego J.R."/>
            <person name="Llorente I."/>
            <person name="Martins Dos Santos V.A."/>
            <person name="Jensen O.N."/>
            <person name="Pelaez A.I."/>
            <person name="Sanchez J."/>
            <person name="Ferrer M."/>
        </authorList>
    </citation>
    <scope>NUCLEOTIDE SEQUENCE</scope>
</reference>
<dbReference type="AlphaFoldDB" id="T0ZUH1"/>
<dbReference type="Gene3D" id="1.20.1600.10">
    <property type="entry name" value="Outer membrane efflux proteins (OEP)"/>
    <property type="match status" value="1"/>
</dbReference>
<organism evidence="1">
    <name type="scientific">mine drainage metagenome</name>
    <dbReference type="NCBI Taxonomy" id="410659"/>
    <lineage>
        <taxon>unclassified sequences</taxon>
        <taxon>metagenomes</taxon>
        <taxon>ecological metagenomes</taxon>
    </lineage>
</organism>
<feature type="non-terminal residue" evidence="1">
    <location>
        <position position="183"/>
    </location>
</feature>
<dbReference type="Pfam" id="PF02321">
    <property type="entry name" value="OEP"/>
    <property type="match status" value="1"/>
</dbReference>
<name>T0ZUH1_9ZZZZ</name>
<sequence length="183" mass="19687">TLESTQSQEQSAELTRANLEHAIAALIGEAPARLTLAYGHLTARVPVVPAGVPSRLLLRNPAVAAAERAMASANADIGVAEAAWFPSLTLSGSYDFESAALSSLIRASNAVWSFGPSFAENVFNGGATLARMREARATYDEAVADYRQTVLNTFEQVENDLATLRYLQVEYGEELQAVRDAKR</sequence>
<comment type="caution">
    <text evidence="1">The sequence shown here is derived from an EMBL/GenBank/DDBJ whole genome shotgun (WGS) entry which is preliminary data.</text>
</comment>
<accession>T0ZUH1</accession>
<dbReference type="EMBL" id="AUZX01010384">
    <property type="protein sequence ID" value="EQD48173.1"/>
    <property type="molecule type" value="Genomic_DNA"/>
</dbReference>
<proteinExistence type="predicted"/>
<dbReference type="PANTHER" id="PTHR30203:SF33">
    <property type="entry name" value="BLR4455 PROTEIN"/>
    <property type="match status" value="1"/>
</dbReference>